<dbReference type="SUPFAM" id="SSF75005">
    <property type="entry name" value="Arabinanase/levansucrase/invertase"/>
    <property type="match status" value="1"/>
</dbReference>
<dbReference type="InterPro" id="IPR013189">
    <property type="entry name" value="Glyco_hydro_32_C"/>
</dbReference>
<accession>A0A0D8JFY2</accession>
<dbReference type="PATRIC" id="fig|1544798.3.peg.1828"/>
<dbReference type="OrthoDB" id="976756at2"/>
<dbReference type="Gene3D" id="2.115.10.20">
    <property type="entry name" value="Glycosyl hydrolase domain, family 43"/>
    <property type="match status" value="1"/>
</dbReference>
<feature type="domain" description="Glycosyl hydrolase family 32 C-terminal" evidence="8">
    <location>
        <begin position="578"/>
        <end position="727"/>
    </location>
</feature>
<dbReference type="STRING" id="1544798.LH29_09095"/>
<dbReference type="InterPro" id="IPR013148">
    <property type="entry name" value="Glyco_hydro_32_N"/>
</dbReference>
<feature type="signal peptide" evidence="6">
    <location>
        <begin position="1"/>
        <end position="21"/>
    </location>
</feature>
<dbReference type="RefSeq" id="WP_045027801.1">
    <property type="nucleotide sequence ID" value="NZ_JRHC01000001.1"/>
</dbReference>
<dbReference type="PANTHER" id="PTHR43101:SF1">
    <property type="entry name" value="BETA-FRUCTOSIDASE"/>
    <property type="match status" value="1"/>
</dbReference>
<keyword evidence="4 5" id="KW-0326">Glycosidase</keyword>
<dbReference type="SUPFAM" id="SSF49899">
    <property type="entry name" value="Concanavalin A-like lectins/glucanases"/>
    <property type="match status" value="2"/>
</dbReference>
<evidence type="ECO:0000256" key="6">
    <source>
        <dbReference type="SAM" id="SignalP"/>
    </source>
</evidence>
<dbReference type="Pfam" id="PF08244">
    <property type="entry name" value="Glyco_hydro_32C"/>
    <property type="match status" value="1"/>
</dbReference>
<dbReference type="InterPro" id="IPR051214">
    <property type="entry name" value="GH32_Enzymes"/>
</dbReference>
<evidence type="ECO:0000259" key="7">
    <source>
        <dbReference type="Pfam" id="PF00251"/>
    </source>
</evidence>
<evidence type="ECO:0000256" key="4">
    <source>
        <dbReference type="ARBA" id="ARBA00023295"/>
    </source>
</evidence>
<evidence type="ECO:0000259" key="8">
    <source>
        <dbReference type="Pfam" id="PF08244"/>
    </source>
</evidence>
<dbReference type="AlphaFoldDB" id="A0A0D8JFY2"/>
<proteinExistence type="inferred from homology"/>
<dbReference type="InterPro" id="IPR001362">
    <property type="entry name" value="Glyco_hydro_32"/>
</dbReference>
<name>A0A0D8JFY2_9BACT</name>
<keyword evidence="6" id="KW-0732">Signal</keyword>
<gene>
    <name evidence="9" type="ORF">LH29_09095</name>
</gene>
<keyword evidence="10" id="KW-1185">Reference proteome</keyword>
<sequence>MKLIILIISSLFIAAFSLSCSDDDGPLPPVVTPEETIEEVVAFKFNETSGNSTVESNTNNNYEILGNGINRMPGVLGNGLFFDGLSSQITGTLSSSILPKSQFSLSLWVSPKSYPISTSAMLALTSEGSNTGVMVGINKFGQIVVNYFINGVSYEHVTAESLPKNAWSSVMVSISPKNGLLKIFLDKTIIKNTTIPNGNISWPAGNTSFIIGKNTKGEQIGIYDIDYFSGAIDELMIFSGQLTQEIVNSEYSKYSPPSPPVSYQLDINYSDNFYRPIYHALPDYGWANESYGLIYHQNKYHMFFQKNEVFLGIAQQNWGHFTSSNLVDWDEQNAVLWPDEGWDNFGIWSGCAIILNDGTPAVAYTGVDGVKAGIGTATSSDNYQTLVKDSYNPVIPFAPYQVDMDFRDPYIWKKDGTYHMVVGSGISSIGGNLVYYKSEDFKNWNYERIAFQGRKSEGEGAFWEMPVVYEFPNGKEMLLVQKTPDATPAITTYWIGQFENGVFTPDFEKAKKLEVVNGFLSPTVTEDKEGLITAIGIIPDEVDAQFQMEQGWAHLFSVPQVWELDESNTIVIKPHPNLETLRGDQKTFTGLTLEATGSNYLNNYNERHFELNATINTGDANQVGFIFGKSPDGKEEYKVYYDFTTQQWVVDASKSSLSSLVRKDIRTGYYPVKQGDVVDVRVFIDGSVLEVFVDNQSHFTGRFFPTLANATGVDMFANGGTATADVTVFKITN</sequence>
<dbReference type="GO" id="GO:0005975">
    <property type="term" value="P:carbohydrate metabolic process"/>
    <property type="evidence" value="ECO:0007669"/>
    <property type="project" value="InterPro"/>
</dbReference>
<dbReference type="Gene3D" id="2.60.120.200">
    <property type="match status" value="1"/>
</dbReference>
<evidence type="ECO:0000313" key="10">
    <source>
        <dbReference type="Proteomes" id="UP000032544"/>
    </source>
</evidence>
<keyword evidence="3 5" id="KW-0378">Hydrolase</keyword>
<dbReference type="Proteomes" id="UP000032544">
    <property type="component" value="Unassembled WGS sequence"/>
</dbReference>
<feature type="chain" id="PRO_5002331105" description="beta-fructofuranosidase" evidence="6">
    <location>
        <begin position="22"/>
        <end position="733"/>
    </location>
</feature>
<organism evidence="9 10">
    <name type="scientific">Draconibacterium sediminis</name>
    <dbReference type="NCBI Taxonomy" id="1544798"/>
    <lineage>
        <taxon>Bacteria</taxon>
        <taxon>Pseudomonadati</taxon>
        <taxon>Bacteroidota</taxon>
        <taxon>Bacteroidia</taxon>
        <taxon>Marinilabiliales</taxon>
        <taxon>Prolixibacteraceae</taxon>
        <taxon>Draconibacterium</taxon>
    </lineage>
</organism>
<feature type="domain" description="Glycosyl hydrolase family 32 N-terminal" evidence="7">
    <location>
        <begin position="279"/>
        <end position="574"/>
    </location>
</feature>
<dbReference type="EC" id="3.2.1.26" evidence="2"/>
<evidence type="ECO:0000256" key="5">
    <source>
        <dbReference type="RuleBase" id="RU362110"/>
    </source>
</evidence>
<dbReference type="PANTHER" id="PTHR43101">
    <property type="entry name" value="BETA-FRUCTOSIDASE"/>
    <property type="match status" value="1"/>
</dbReference>
<dbReference type="SMART" id="SM00640">
    <property type="entry name" value="Glyco_32"/>
    <property type="match status" value="1"/>
</dbReference>
<dbReference type="CDD" id="cd08996">
    <property type="entry name" value="GH32_FFase"/>
    <property type="match status" value="1"/>
</dbReference>
<comment type="similarity">
    <text evidence="1 5">Belongs to the glycosyl hydrolase 32 family.</text>
</comment>
<dbReference type="InterPro" id="IPR013320">
    <property type="entry name" value="ConA-like_dom_sf"/>
</dbReference>
<dbReference type="PROSITE" id="PS51257">
    <property type="entry name" value="PROKAR_LIPOPROTEIN"/>
    <property type="match status" value="1"/>
</dbReference>
<dbReference type="Gene3D" id="2.60.120.560">
    <property type="entry name" value="Exo-inulinase, domain 1"/>
    <property type="match status" value="1"/>
</dbReference>
<dbReference type="EMBL" id="JRHC01000001">
    <property type="protein sequence ID" value="KJF45496.1"/>
    <property type="molecule type" value="Genomic_DNA"/>
</dbReference>
<dbReference type="InterPro" id="IPR023296">
    <property type="entry name" value="Glyco_hydro_beta-prop_sf"/>
</dbReference>
<dbReference type="Pfam" id="PF00251">
    <property type="entry name" value="Glyco_hydro_32N"/>
    <property type="match status" value="1"/>
</dbReference>
<comment type="caution">
    <text evidence="9">The sequence shown here is derived from an EMBL/GenBank/DDBJ whole genome shotgun (WGS) entry which is preliminary data.</text>
</comment>
<evidence type="ECO:0000256" key="3">
    <source>
        <dbReference type="ARBA" id="ARBA00022801"/>
    </source>
</evidence>
<evidence type="ECO:0000256" key="2">
    <source>
        <dbReference type="ARBA" id="ARBA00012758"/>
    </source>
</evidence>
<evidence type="ECO:0000313" key="9">
    <source>
        <dbReference type="EMBL" id="KJF45496.1"/>
    </source>
</evidence>
<dbReference type="GO" id="GO:0004564">
    <property type="term" value="F:beta-fructofuranosidase activity"/>
    <property type="evidence" value="ECO:0007669"/>
    <property type="project" value="UniProtKB-EC"/>
</dbReference>
<protein>
    <recommendedName>
        <fullName evidence="2">beta-fructofuranosidase</fullName>
        <ecNumber evidence="2">3.2.1.26</ecNumber>
    </recommendedName>
</protein>
<dbReference type="Pfam" id="PF13385">
    <property type="entry name" value="Laminin_G_3"/>
    <property type="match status" value="1"/>
</dbReference>
<reference evidence="9 10" key="1">
    <citation type="submission" date="2014-09" db="EMBL/GenBank/DDBJ databases">
        <title>Draft Genome Sequence of Draconibacterium sp. JN14CK-3.</title>
        <authorList>
            <person name="Dong C."/>
            <person name="Lai Q."/>
            <person name="Shao Z."/>
        </authorList>
    </citation>
    <scope>NUCLEOTIDE SEQUENCE [LARGE SCALE GENOMIC DNA]</scope>
    <source>
        <strain evidence="9 10">JN14CK-3</strain>
    </source>
</reference>
<evidence type="ECO:0000256" key="1">
    <source>
        <dbReference type="ARBA" id="ARBA00009902"/>
    </source>
</evidence>